<dbReference type="Proteomes" id="UP000008783">
    <property type="component" value="Unassembled WGS sequence"/>
</dbReference>
<evidence type="ECO:0000313" key="2">
    <source>
        <dbReference type="EMBL" id="EHS64836.1"/>
    </source>
</evidence>
<dbReference type="InParanoid" id="H6QUS8"/>
<dbReference type="KEGG" id="pgr:PGTG_22529"/>
<accession>H6QUS8</accession>
<dbReference type="EMBL" id="DS178353">
    <property type="protein sequence ID" value="EHS64836.1"/>
    <property type="molecule type" value="Genomic_DNA"/>
</dbReference>
<feature type="region of interest" description="Disordered" evidence="1">
    <location>
        <begin position="1"/>
        <end position="54"/>
    </location>
</feature>
<evidence type="ECO:0000256" key="1">
    <source>
        <dbReference type="SAM" id="MobiDB-lite"/>
    </source>
</evidence>
<sequence length="54" mass="5805">MTRPGSSEGKESPNGISMDDYNHPSPIQNSIHEPLLHDSSGHPHHASRAESFGA</sequence>
<name>H6QUS8_PUCGT</name>
<gene>
    <name evidence="2" type="ORF">PGTG_22529</name>
</gene>
<dbReference type="HOGENOM" id="CLU_3051441_0_0_1"/>
<protein>
    <submittedName>
        <fullName evidence="2">Uncharacterized protein</fullName>
    </submittedName>
</protein>
<dbReference type="RefSeq" id="XP_003888734.1">
    <property type="nucleotide sequence ID" value="XM_003888685.1"/>
</dbReference>
<dbReference type="GeneID" id="13542067"/>
<evidence type="ECO:0000313" key="3">
    <source>
        <dbReference type="Proteomes" id="UP000008783"/>
    </source>
</evidence>
<reference evidence="3" key="1">
    <citation type="journal article" date="2011" name="Proc. Natl. Acad. Sci. U.S.A.">
        <title>Obligate biotrophy features unraveled by the genomic analysis of rust fungi.</title>
        <authorList>
            <person name="Duplessis S."/>
            <person name="Cuomo C.A."/>
            <person name="Lin Y.-C."/>
            <person name="Aerts A."/>
            <person name="Tisserant E."/>
            <person name="Veneault-Fourrey C."/>
            <person name="Joly D.L."/>
            <person name="Hacquard S."/>
            <person name="Amselem J."/>
            <person name="Cantarel B.L."/>
            <person name="Chiu R."/>
            <person name="Coutinho P.M."/>
            <person name="Feau N."/>
            <person name="Field M."/>
            <person name="Frey P."/>
            <person name="Gelhaye E."/>
            <person name="Goldberg J."/>
            <person name="Grabherr M.G."/>
            <person name="Kodira C.D."/>
            <person name="Kohler A."/>
            <person name="Kuees U."/>
            <person name="Lindquist E.A."/>
            <person name="Lucas S.M."/>
            <person name="Mago R."/>
            <person name="Mauceli E."/>
            <person name="Morin E."/>
            <person name="Murat C."/>
            <person name="Pangilinan J.L."/>
            <person name="Park R."/>
            <person name="Pearson M."/>
            <person name="Quesneville H."/>
            <person name="Rouhier N."/>
            <person name="Sakthikumar S."/>
            <person name="Salamov A.A."/>
            <person name="Schmutz J."/>
            <person name="Selles B."/>
            <person name="Shapiro H."/>
            <person name="Tanguay P."/>
            <person name="Tuskan G.A."/>
            <person name="Henrissat B."/>
            <person name="Van de Peer Y."/>
            <person name="Rouze P."/>
            <person name="Ellis J.G."/>
            <person name="Dodds P.N."/>
            <person name="Schein J.E."/>
            <person name="Zhong S."/>
            <person name="Hamelin R.C."/>
            <person name="Grigoriev I.V."/>
            <person name="Szabo L.J."/>
            <person name="Martin F."/>
        </authorList>
    </citation>
    <scope>NUCLEOTIDE SEQUENCE [LARGE SCALE GENOMIC DNA]</scope>
    <source>
        <strain evidence="3">CRL 75-36-700-3 / race SCCL</strain>
    </source>
</reference>
<proteinExistence type="predicted"/>
<organism evidence="2 3">
    <name type="scientific">Puccinia graminis f. sp. tritici (strain CRL 75-36-700-3 / race SCCL)</name>
    <name type="common">Black stem rust fungus</name>
    <dbReference type="NCBI Taxonomy" id="418459"/>
    <lineage>
        <taxon>Eukaryota</taxon>
        <taxon>Fungi</taxon>
        <taxon>Dikarya</taxon>
        <taxon>Basidiomycota</taxon>
        <taxon>Pucciniomycotina</taxon>
        <taxon>Pucciniomycetes</taxon>
        <taxon>Pucciniales</taxon>
        <taxon>Pucciniaceae</taxon>
        <taxon>Puccinia</taxon>
    </lineage>
</organism>
<keyword evidence="3" id="KW-1185">Reference proteome</keyword>
<dbReference type="VEuPathDB" id="FungiDB:PGTG_22529"/>
<dbReference type="AlphaFoldDB" id="H6QUS8"/>